<dbReference type="InParanoid" id="Q9RX99"/>
<dbReference type="PATRIC" id="fig|243230.17.peg.590"/>
<proteinExistence type="evidence at protein level"/>
<dbReference type="EMBL" id="AE000513">
    <property type="protein sequence ID" value="AAF09994.1"/>
    <property type="molecule type" value="Genomic_DNA"/>
</dbReference>
<gene>
    <name evidence="3" type="ordered locus">DR_0416</name>
</gene>
<evidence type="ECO:0007829" key="5">
    <source>
        <dbReference type="PDB" id="7D2N"/>
    </source>
</evidence>
<dbReference type="PDB" id="7D2Q">
    <property type="method" value="X-ray"/>
    <property type="resolution" value="1.99 A"/>
    <property type="chains" value="D/F=1-80"/>
</dbReference>
<dbReference type="GO" id="GO:0110001">
    <property type="term" value="C:toxin-antitoxin complex"/>
    <property type="evidence" value="ECO:0000318"/>
    <property type="project" value="GO_Central"/>
</dbReference>
<dbReference type="RefSeq" id="WP_010887061.1">
    <property type="nucleotide sequence ID" value="NC_001263.1"/>
</dbReference>
<dbReference type="EnsemblBacteria" id="AAF09994">
    <property type="protein sequence ID" value="AAF09994"/>
    <property type="gene ID" value="DR_0416"/>
</dbReference>
<feature type="domain" description="SpoVT-AbrB" evidence="2">
    <location>
        <begin position="3"/>
        <end position="48"/>
    </location>
</feature>
<dbReference type="PIR" id="A75523">
    <property type="entry name" value="A75523"/>
</dbReference>
<dbReference type="SMR" id="Q9RX99"/>
<keyword evidence="5 6" id="KW-0002">3D-structure</keyword>
<dbReference type="InterPro" id="IPR039052">
    <property type="entry name" value="Antitox_PemI-like"/>
</dbReference>
<dbReference type="STRING" id="243230.DR_0416"/>
<dbReference type="PDB" id="7D2N">
    <property type="method" value="X-ray"/>
    <property type="resolution" value="1.60 A"/>
    <property type="chains" value="E/F=1-80"/>
</dbReference>
<dbReference type="SMART" id="SM00966">
    <property type="entry name" value="SpoVT_AbrB"/>
    <property type="match status" value="1"/>
</dbReference>
<evidence type="ECO:0000313" key="3">
    <source>
        <dbReference type="EMBL" id="AAF09994.1"/>
    </source>
</evidence>
<dbReference type="PANTHER" id="PTHR40516:SF1">
    <property type="entry name" value="ANTITOXIN CHPS-RELATED"/>
    <property type="match status" value="1"/>
</dbReference>
<reference evidence="5 6" key="2">
    <citation type="journal article" date="2021" name="J. Microbiol.">
        <title>Functional and structural characterization of Deinococcus radiodurans R1 MazEF toxin-antitoxin system, Dr0416-Dr0417.</title>
        <authorList>
            <person name="Dhanasingh I."/>
            <person name="Choi E."/>
            <person name="Lee J."/>
            <person name="Lee S.H."/>
            <person name="Hwang J."/>
        </authorList>
    </citation>
    <scope>X-RAY CRYSTALLOGRAPHY (1.60 ANGSTROMS)</scope>
</reference>
<keyword evidence="4" id="KW-1185">Reference proteome</keyword>
<dbReference type="PROSITE" id="PS51740">
    <property type="entry name" value="SPOVT_ABRB"/>
    <property type="match status" value="1"/>
</dbReference>
<dbReference type="GO" id="GO:0003677">
    <property type="term" value="F:DNA binding"/>
    <property type="evidence" value="ECO:0007669"/>
    <property type="project" value="UniProtKB-UniRule"/>
</dbReference>
<dbReference type="InterPro" id="IPR037914">
    <property type="entry name" value="SpoVT-AbrB_sf"/>
</dbReference>
<dbReference type="InterPro" id="IPR007159">
    <property type="entry name" value="SpoVT-AbrB_dom"/>
</dbReference>
<dbReference type="eggNOG" id="COG2336">
    <property type="taxonomic scope" value="Bacteria"/>
</dbReference>
<dbReference type="PDB" id="7D2P">
    <property type="method" value="X-ray"/>
    <property type="resolution" value="2.07 A"/>
    <property type="chains" value="E/F=1-80"/>
</dbReference>
<evidence type="ECO:0000259" key="2">
    <source>
        <dbReference type="PROSITE" id="PS51740"/>
    </source>
</evidence>
<dbReference type="PANTHER" id="PTHR40516">
    <property type="entry name" value="ANTITOXIN CHPS-RELATED"/>
    <property type="match status" value="1"/>
</dbReference>
<evidence type="ECO:0000313" key="4">
    <source>
        <dbReference type="Proteomes" id="UP000002524"/>
    </source>
</evidence>
<dbReference type="OrthoDB" id="9795766at2"/>
<evidence type="ECO:0007829" key="6">
    <source>
        <dbReference type="PDB" id="7D2P"/>
    </source>
</evidence>
<sequence length="80" mass="8911">MTSQIQKWGNSLALRIPKALAQQVGLTQSSEVELLLQDGQIVIRPVPARQYDLAALLAEMTPENLHGETDWGALEGREEW</sequence>
<dbReference type="PaxDb" id="243230-DR_0416"/>
<dbReference type="KEGG" id="dra:DR_0416"/>
<protein>
    <submittedName>
        <fullName evidence="3">PpGpp-regulated growth inhibitor suppressor ChpR/MazE, putative</fullName>
    </submittedName>
</protein>
<dbReference type="SUPFAM" id="SSF89447">
    <property type="entry name" value="AbrB/MazE/MraZ-like"/>
    <property type="match status" value="1"/>
</dbReference>
<keyword evidence="1" id="KW-0238">DNA-binding</keyword>
<reference evidence="3 4" key="1">
    <citation type="journal article" date="1999" name="Science">
        <title>Genome sequence of the radioresistant bacterium Deinococcus radiodurans R1.</title>
        <authorList>
            <person name="White O."/>
            <person name="Eisen J.A."/>
            <person name="Heidelberg J.F."/>
            <person name="Hickey E.K."/>
            <person name="Peterson J.D."/>
            <person name="Dodson R.J."/>
            <person name="Haft D.H."/>
            <person name="Gwinn M.L."/>
            <person name="Nelson W.C."/>
            <person name="Richardson D.L."/>
            <person name="Moffat K.S."/>
            <person name="Qin H."/>
            <person name="Jiang L."/>
            <person name="Pamphile W."/>
            <person name="Crosby M."/>
            <person name="Shen M."/>
            <person name="Vamathevan J.J."/>
            <person name="Lam P."/>
            <person name="McDonald L."/>
            <person name="Utterback T."/>
            <person name="Zalewski C."/>
            <person name="Makarova K.S."/>
            <person name="Aravind L."/>
            <person name="Daly M.J."/>
            <person name="Minton K.W."/>
            <person name="Fleischmann R.D."/>
            <person name="Ketchum K.A."/>
            <person name="Nelson K.E."/>
            <person name="Salzberg S."/>
            <person name="Smith H.O."/>
            <person name="Venter J.C."/>
            <person name="Fraser C.M."/>
        </authorList>
    </citation>
    <scope>NUCLEOTIDE SEQUENCE [LARGE SCALE GENOMIC DNA]</scope>
    <source>
        <strain evidence="4">ATCC 13939 / DSM 20539 / JCM 16871 / LMG 4051 / NBRC 15346 / NCIMB 9279 / R1 / VKM B-1422</strain>
    </source>
</reference>
<name>Q9RX99_DEIRA</name>
<dbReference type="GO" id="GO:0097351">
    <property type="term" value="F:toxin sequestering activity"/>
    <property type="evidence" value="ECO:0007669"/>
    <property type="project" value="InterPro"/>
</dbReference>
<organism evidence="3 4">
    <name type="scientific">Deinococcus radiodurans (strain ATCC 13939 / DSM 20539 / JCM 16871 / CCUG 27074 / LMG 4051 / NBRC 15346 / NCIMB 9279 / VKM B-1422 / R1)</name>
    <dbReference type="NCBI Taxonomy" id="243230"/>
    <lineage>
        <taxon>Bacteria</taxon>
        <taxon>Thermotogati</taxon>
        <taxon>Deinococcota</taxon>
        <taxon>Deinococci</taxon>
        <taxon>Deinococcales</taxon>
        <taxon>Deinococcaceae</taxon>
        <taxon>Deinococcus</taxon>
    </lineage>
</organism>
<dbReference type="AlphaFoldDB" id="Q9RX99"/>
<evidence type="ECO:0000256" key="1">
    <source>
        <dbReference type="PROSITE-ProRule" id="PRU01076"/>
    </source>
</evidence>
<dbReference type="GO" id="GO:0006355">
    <property type="term" value="P:regulation of DNA-templated transcription"/>
    <property type="evidence" value="ECO:0000318"/>
    <property type="project" value="GO_Central"/>
</dbReference>
<dbReference type="Proteomes" id="UP000002524">
    <property type="component" value="Chromosome 1"/>
</dbReference>
<dbReference type="GeneID" id="69516647"/>
<accession>Q9RX99</accession>
<dbReference type="Pfam" id="PF04014">
    <property type="entry name" value="MazE_antitoxin"/>
    <property type="match status" value="1"/>
</dbReference>
<dbReference type="Gene3D" id="2.10.260.10">
    <property type="match status" value="1"/>
</dbReference>
<dbReference type="HOGENOM" id="CLU_150554_1_0_0"/>